<reference evidence="7 9" key="2">
    <citation type="submission" date="2017-02" db="EMBL/GenBank/DDBJ databases">
        <authorList>
            <person name="Peterson S.W."/>
        </authorList>
    </citation>
    <scope>NUCLEOTIDE SEQUENCE [LARGE SCALE GENOMIC DNA]</scope>
    <source>
        <strain evidence="7 9">DSM 9653</strain>
    </source>
</reference>
<evidence type="ECO:0000313" key="7">
    <source>
        <dbReference type="EMBL" id="SKB51814.1"/>
    </source>
</evidence>
<dbReference type="PRINTS" id="PR00039">
    <property type="entry name" value="HTHLYSR"/>
</dbReference>
<dbReference type="PANTHER" id="PTHR30126:SF2">
    <property type="entry name" value="HTH-TYPE TRANSCRIPTIONAL REGULATOR YJIE"/>
    <property type="match status" value="1"/>
</dbReference>
<dbReference type="PROSITE" id="PS50931">
    <property type="entry name" value="HTH_LYSR"/>
    <property type="match status" value="1"/>
</dbReference>
<dbReference type="Proteomes" id="UP000190130">
    <property type="component" value="Unassembled WGS sequence"/>
</dbReference>
<sequence length="312" mass="34761">MEVKWLEDFLSLANTASFSRSAAERHVTQSAFSRRIRQLEDWVGLPLIDRATYPVRLTAAGESFRGTAQELLQDLLRARDNLREKQGLRANTLTFAALHTLSLTFFPQWLRRIEPRFGGLRTRVSADNNGIDSLVTSLREGGSDFLLMYSHSAVPVFIGDSDITHRRLGDERVIPVSAPDASGRPLHRIAPGAAPPRHLAYGAGAFFSHALADLFARRPLERITIHENTMSEGLKAMALAGWGLAWIPESIVRLDLAGGQLVRAADPSWDLTVDIRLYRSLSNSRPVVEQFWRIISEEQAEPLDVKPQMACG</sequence>
<dbReference type="SUPFAM" id="SSF46785">
    <property type="entry name" value="Winged helix' DNA-binding domain"/>
    <property type="match status" value="1"/>
</dbReference>
<dbReference type="AlphaFoldDB" id="A0A0Q3IAE2"/>
<dbReference type="PANTHER" id="PTHR30126">
    <property type="entry name" value="HTH-TYPE TRANSCRIPTIONAL REGULATOR"/>
    <property type="match status" value="1"/>
</dbReference>
<proteinExistence type="inferred from homology"/>
<dbReference type="EMBL" id="FUYX01000002">
    <property type="protein sequence ID" value="SKB51814.1"/>
    <property type="molecule type" value="Genomic_DNA"/>
</dbReference>
<evidence type="ECO:0000259" key="5">
    <source>
        <dbReference type="PROSITE" id="PS50931"/>
    </source>
</evidence>
<name>A0A0Q3IAE2_9HYPH</name>
<dbReference type="Gene3D" id="1.10.10.10">
    <property type="entry name" value="Winged helix-like DNA-binding domain superfamily/Winged helix DNA-binding domain"/>
    <property type="match status" value="1"/>
</dbReference>
<keyword evidence="8" id="KW-1185">Reference proteome</keyword>
<dbReference type="InterPro" id="IPR036390">
    <property type="entry name" value="WH_DNA-bd_sf"/>
</dbReference>
<dbReference type="SUPFAM" id="SSF53850">
    <property type="entry name" value="Periplasmic binding protein-like II"/>
    <property type="match status" value="1"/>
</dbReference>
<evidence type="ECO:0000256" key="4">
    <source>
        <dbReference type="ARBA" id="ARBA00023163"/>
    </source>
</evidence>
<keyword evidence="4" id="KW-0804">Transcription</keyword>
<dbReference type="InterPro" id="IPR000847">
    <property type="entry name" value="LysR_HTH_N"/>
</dbReference>
<dbReference type="OrthoDB" id="528082at2"/>
<comment type="similarity">
    <text evidence="1">Belongs to the LysR transcriptional regulatory family.</text>
</comment>
<evidence type="ECO:0000313" key="6">
    <source>
        <dbReference type="EMBL" id="KQK31936.1"/>
    </source>
</evidence>
<organism evidence="6 8">
    <name type="scientific">Bosea thiooxidans</name>
    <dbReference type="NCBI Taxonomy" id="53254"/>
    <lineage>
        <taxon>Bacteria</taxon>
        <taxon>Pseudomonadati</taxon>
        <taxon>Pseudomonadota</taxon>
        <taxon>Alphaproteobacteria</taxon>
        <taxon>Hyphomicrobiales</taxon>
        <taxon>Boseaceae</taxon>
        <taxon>Bosea</taxon>
    </lineage>
</organism>
<evidence type="ECO:0000313" key="9">
    <source>
        <dbReference type="Proteomes" id="UP000190130"/>
    </source>
</evidence>
<reference evidence="6 8" key="1">
    <citation type="submission" date="2015-10" db="EMBL/GenBank/DDBJ databases">
        <title>Draft genome of Bosea thiooxidans.</title>
        <authorList>
            <person name="Wang X."/>
        </authorList>
    </citation>
    <scope>NUCLEOTIDE SEQUENCE [LARGE SCALE GENOMIC DNA]</scope>
    <source>
        <strain evidence="6 8">CGMCC 9174</strain>
    </source>
</reference>
<dbReference type="Gene3D" id="3.40.190.10">
    <property type="entry name" value="Periplasmic binding protein-like II"/>
    <property type="match status" value="2"/>
</dbReference>
<dbReference type="InterPro" id="IPR005119">
    <property type="entry name" value="LysR_subst-bd"/>
</dbReference>
<dbReference type="InterPro" id="IPR036388">
    <property type="entry name" value="WH-like_DNA-bd_sf"/>
</dbReference>
<dbReference type="GO" id="GO:0003700">
    <property type="term" value="F:DNA-binding transcription factor activity"/>
    <property type="evidence" value="ECO:0007669"/>
    <property type="project" value="InterPro"/>
</dbReference>
<evidence type="ECO:0000256" key="2">
    <source>
        <dbReference type="ARBA" id="ARBA00023015"/>
    </source>
</evidence>
<accession>A0A0Q3IAE2</accession>
<dbReference type="GO" id="GO:0000976">
    <property type="term" value="F:transcription cis-regulatory region binding"/>
    <property type="evidence" value="ECO:0007669"/>
    <property type="project" value="TreeGrafter"/>
</dbReference>
<dbReference type="Pfam" id="PF00126">
    <property type="entry name" value="HTH_1"/>
    <property type="match status" value="1"/>
</dbReference>
<dbReference type="EMBL" id="LMAR01000010">
    <property type="protein sequence ID" value="KQK31936.1"/>
    <property type="molecule type" value="Genomic_DNA"/>
</dbReference>
<dbReference type="STRING" id="53254.SAMN05660750_01113"/>
<dbReference type="RefSeq" id="WP_055726782.1">
    <property type="nucleotide sequence ID" value="NZ_FUYX01000002.1"/>
</dbReference>
<keyword evidence="2" id="KW-0805">Transcription regulation</keyword>
<keyword evidence="3 7" id="KW-0238">DNA-binding</keyword>
<dbReference type="Proteomes" id="UP000051562">
    <property type="component" value="Unassembled WGS sequence"/>
</dbReference>
<evidence type="ECO:0000256" key="3">
    <source>
        <dbReference type="ARBA" id="ARBA00023125"/>
    </source>
</evidence>
<feature type="domain" description="HTH lysR-type" evidence="5">
    <location>
        <begin position="1"/>
        <end position="58"/>
    </location>
</feature>
<evidence type="ECO:0000313" key="8">
    <source>
        <dbReference type="Proteomes" id="UP000051562"/>
    </source>
</evidence>
<evidence type="ECO:0000256" key="1">
    <source>
        <dbReference type="ARBA" id="ARBA00009437"/>
    </source>
</evidence>
<dbReference type="Pfam" id="PF03466">
    <property type="entry name" value="LysR_substrate"/>
    <property type="match status" value="1"/>
</dbReference>
<protein>
    <submittedName>
        <fullName evidence="7">DNA-binding transcriptional regulator, LysR family</fullName>
    </submittedName>
    <submittedName>
        <fullName evidence="6">LysR family transcriptional regulator</fullName>
    </submittedName>
</protein>
<dbReference type="CDD" id="cd05466">
    <property type="entry name" value="PBP2_LTTR_substrate"/>
    <property type="match status" value="1"/>
</dbReference>
<gene>
    <name evidence="6" type="ORF">ARD30_08775</name>
    <name evidence="7" type="ORF">SAMN05660750_01113</name>
</gene>